<name>A0A9P4QW73_9PLEO</name>
<evidence type="ECO:0000313" key="1">
    <source>
        <dbReference type="EMBL" id="KAF2735063.1"/>
    </source>
</evidence>
<protein>
    <submittedName>
        <fullName evidence="1">Uncharacterized protein</fullName>
    </submittedName>
</protein>
<dbReference type="EMBL" id="ML996140">
    <property type="protein sequence ID" value="KAF2735063.1"/>
    <property type="molecule type" value="Genomic_DNA"/>
</dbReference>
<evidence type="ECO:0000313" key="2">
    <source>
        <dbReference type="Proteomes" id="UP000799444"/>
    </source>
</evidence>
<dbReference type="AlphaFoldDB" id="A0A9P4QW73"/>
<keyword evidence="2" id="KW-1185">Reference proteome</keyword>
<sequence>MRCDAVRCGDRQGWSRMGEYRWWLARWAEGGVGCSGEGDDNMKKGCDVDRRCTCKLIGVMEEKGSMCRITMLKWDIADGEWCAESDFVYRARGWRSQALQSAVQCSSGVQRTLGVCCDRQVSQRPLIGTEADNSAADRCASALFRPPPMPRPVSQRLLNLEVDDRHSTAPRTARNGITLSAQAIKRLSAKVPKLQVMSLATVIVCAAMLTC</sequence>
<organism evidence="1 2">
    <name type="scientific">Polyplosphaeria fusca</name>
    <dbReference type="NCBI Taxonomy" id="682080"/>
    <lineage>
        <taxon>Eukaryota</taxon>
        <taxon>Fungi</taxon>
        <taxon>Dikarya</taxon>
        <taxon>Ascomycota</taxon>
        <taxon>Pezizomycotina</taxon>
        <taxon>Dothideomycetes</taxon>
        <taxon>Pleosporomycetidae</taxon>
        <taxon>Pleosporales</taxon>
        <taxon>Tetraplosphaeriaceae</taxon>
        <taxon>Polyplosphaeria</taxon>
    </lineage>
</organism>
<dbReference type="Proteomes" id="UP000799444">
    <property type="component" value="Unassembled WGS sequence"/>
</dbReference>
<proteinExistence type="predicted"/>
<gene>
    <name evidence="1" type="ORF">EJ04DRAFT_222594</name>
</gene>
<accession>A0A9P4QW73</accession>
<reference evidence="1" key="1">
    <citation type="journal article" date="2020" name="Stud. Mycol.">
        <title>101 Dothideomycetes genomes: a test case for predicting lifestyles and emergence of pathogens.</title>
        <authorList>
            <person name="Haridas S."/>
            <person name="Albert R."/>
            <person name="Binder M."/>
            <person name="Bloem J."/>
            <person name="Labutti K."/>
            <person name="Salamov A."/>
            <person name="Andreopoulos B."/>
            <person name="Baker S."/>
            <person name="Barry K."/>
            <person name="Bills G."/>
            <person name="Bluhm B."/>
            <person name="Cannon C."/>
            <person name="Castanera R."/>
            <person name="Culley D."/>
            <person name="Daum C."/>
            <person name="Ezra D."/>
            <person name="Gonzalez J."/>
            <person name="Henrissat B."/>
            <person name="Kuo A."/>
            <person name="Liang C."/>
            <person name="Lipzen A."/>
            <person name="Lutzoni F."/>
            <person name="Magnuson J."/>
            <person name="Mondo S."/>
            <person name="Nolan M."/>
            <person name="Ohm R."/>
            <person name="Pangilinan J."/>
            <person name="Park H.-J."/>
            <person name="Ramirez L."/>
            <person name="Alfaro M."/>
            <person name="Sun H."/>
            <person name="Tritt A."/>
            <person name="Yoshinaga Y."/>
            <person name="Zwiers L.-H."/>
            <person name="Turgeon B."/>
            <person name="Goodwin S."/>
            <person name="Spatafora J."/>
            <person name="Crous P."/>
            <person name="Grigoriev I."/>
        </authorList>
    </citation>
    <scope>NUCLEOTIDE SEQUENCE</scope>
    <source>
        <strain evidence="1">CBS 125425</strain>
    </source>
</reference>
<comment type="caution">
    <text evidence="1">The sequence shown here is derived from an EMBL/GenBank/DDBJ whole genome shotgun (WGS) entry which is preliminary data.</text>
</comment>